<dbReference type="SUPFAM" id="SSF49329">
    <property type="entry name" value="Cu,Zn superoxide dismutase-like"/>
    <property type="match status" value="1"/>
</dbReference>
<feature type="compositionally biased region" description="Basic and acidic residues" evidence="1">
    <location>
        <begin position="265"/>
        <end position="281"/>
    </location>
</feature>
<dbReference type="InterPro" id="IPR001424">
    <property type="entry name" value="SOD_Cu_Zn_dom"/>
</dbReference>
<evidence type="ECO:0000256" key="1">
    <source>
        <dbReference type="SAM" id="MobiDB-lite"/>
    </source>
</evidence>
<evidence type="ECO:0000256" key="2">
    <source>
        <dbReference type="SAM" id="Phobius"/>
    </source>
</evidence>
<sequence>MKFLTLTNAFVTLIWTMASIVMADKAPRIKKNPSNIVAIADFPFGGNKDIKGNVVFTASQGNYVNVHIDMTGFPKDCGPFYYHIHERSVPENGNCDACGLHFNPYDASFDCANQKSDSYCQVGDLSGKHGLINTTCFDDKYCDEYLSLNKRSKSYIVGKSLVFHYPNMTKLACADIECATDIRIQSLIEDYVQSDDALQIKELNQLSTSDENYSFDELDALSNEVYESDELEDVTVEAEEADAEAEAGPGPEHGGAGGAAAAQQDSRDEEGKREDEFRTEPLYEPPALAPAHEPSDKANKGLKHLIQDVKILPSKLVNKTKNHWSKQDEDEFERKKMEKMQALYKNGPPKPLPPSEHKNYSNVSVPSITNENDAGPMTILSSYFGGFIIAFIALLLL</sequence>
<evidence type="ECO:0000256" key="3">
    <source>
        <dbReference type="SAM" id="SignalP"/>
    </source>
</evidence>
<reference evidence="5 6" key="1">
    <citation type="submission" date="2024-03" db="EMBL/GenBank/DDBJ databases">
        <authorList>
            <person name="Brejova B."/>
        </authorList>
    </citation>
    <scope>NUCLEOTIDE SEQUENCE [LARGE SCALE GENOMIC DNA]</scope>
    <source>
        <strain evidence="5 6">CBS 14171</strain>
    </source>
</reference>
<accession>A0ABP0ZVE2</accession>
<keyword evidence="3" id="KW-0732">Signal</keyword>
<dbReference type="InterPro" id="IPR024134">
    <property type="entry name" value="SOD_Cu/Zn_/chaperone"/>
</dbReference>
<feature type="domain" description="Superoxide dismutase copper/zinc binding" evidence="4">
    <location>
        <begin position="50"/>
        <end position="164"/>
    </location>
</feature>
<dbReference type="Gene3D" id="2.60.40.200">
    <property type="entry name" value="Superoxide dismutase, copper/zinc binding domain"/>
    <property type="match status" value="1"/>
</dbReference>
<evidence type="ECO:0000259" key="4">
    <source>
        <dbReference type="Pfam" id="PF00080"/>
    </source>
</evidence>
<protein>
    <recommendedName>
        <fullName evidence="4">Superoxide dismutase copper/zinc binding domain-containing protein</fullName>
    </recommendedName>
</protein>
<dbReference type="RefSeq" id="XP_066831452.1">
    <property type="nucleotide sequence ID" value="XM_066974744.1"/>
</dbReference>
<dbReference type="Pfam" id="PF00080">
    <property type="entry name" value="Sod_Cu"/>
    <property type="match status" value="1"/>
</dbReference>
<dbReference type="Proteomes" id="UP001497383">
    <property type="component" value="Chromosome 5"/>
</dbReference>
<feature type="compositionally biased region" description="Acidic residues" evidence="1">
    <location>
        <begin position="229"/>
        <end position="245"/>
    </location>
</feature>
<keyword evidence="6" id="KW-1185">Reference proteome</keyword>
<gene>
    <name evidence="5" type="ORF">LODBEIA_P45140</name>
</gene>
<feature type="region of interest" description="Disordered" evidence="1">
    <location>
        <begin position="229"/>
        <end position="298"/>
    </location>
</feature>
<keyword evidence="2" id="KW-0812">Transmembrane</keyword>
<keyword evidence="2" id="KW-1133">Transmembrane helix</keyword>
<evidence type="ECO:0000313" key="6">
    <source>
        <dbReference type="Proteomes" id="UP001497383"/>
    </source>
</evidence>
<dbReference type="EMBL" id="OZ022409">
    <property type="protein sequence ID" value="CAK9440414.1"/>
    <property type="molecule type" value="Genomic_DNA"/>
</dbReference>
<evidence type="ECO:0000313" key="5">
    <source>
        <dbReference type="EMBL" id="CAK9440414.1"/>
    </source>
</evidence>
<dbReference type="GeneID" id="92209710"/>
<feature type="chain" id="PRO_5047083060" description="Superoxide dismutase copper/zinc binding domain-containing protein" evidence="3">
    <location>
        <begin position="24"/>
        <end position="397"/>
    </location>
</feature>
<feature type="transmembrane region" description="Helical" evidence="2">
    <location>
        <begin position="374"/>
        <end position="396"/>
    </location>
</feature>
<dbReference type="PANTHER" id="PTHR10003">
    <property type="entry name" value="SUPEROXIDE DISMUTASE CU-ZN -RELATED"/>
    <property type="match status" value="1"/>
</dbReference>
<proteinExistence type="predicted"/>
<name>A0ABP0ZVE2_9ASCO</name>
<keyword evidence="2" id="KW-0472">Membrane</keyword>
<feature type="signal peptide" evidence="3">
    <location>
        <begin position="1"/>
        <end position="23"/>
    </location>
</feature>
<organism evidence="5 6">
    <name type="scientific">Lodderomyces beijingensis</name>
    <dbReference type="NCBI Taxonomy" id="1775926"/>
    <lineage>
        <taxon>Eukaryota</taxon>
        <taxon>Fungi</taxon>
        <taxon>Dikarya</taxon>
        <taxon>Ascomycota</taxon>
        <taxon>Saccharomycotina</taxon>
        <taxon>Pichiomycetes</taxon>
        <taxon>Debaryomycetaceae</taxon>
        <taxon>Candida/Lodderomyces clade</taxon>
        <taxon>Lodderomyces</taxon>
    </lineage>
</organism>
<dbReference type="InterPro" id="IPR036423">
    <property type="entry name" value="SOD-like_Cu/Zn_dom_sf"/>
</dbReference>